<protein>
    <recommendedName>
        <fullName evidence="7">SOCS box domain-containing protein</fullName>
    </recommendedName>
</protein>
<evidence type="ECO:0000256" key="2">
    <source>
        <dbReference type="ARBA" id="ARBA00007129"/>
    </source>
</evidence>
<evidence type="ECO:0000256" key="6">
    <source>
        <dbReference type="SAM" id="MobiDB-lite"/>
    </source>
</evidence>
<keyword evidence="3" id="KW-0963">Cytoplasm</keyword>
<keyword evidence="5" id="KW-0677">Repeat</keyword>
<name>A0AA88I442_ARTSF</name>
<dbReference type="PANTHER" id="PTHR16517:SF2">
    <property type="entry name" value="TUBBY-RELATED PROTEIN 4"/>
    <property type="match status" value="1"/>
</dbReference>
<dbReference type="InterPro" id="IPR036036">
    <property type="entry name" value="SOCS_box-like_dom_sf"/>
</dbReference>
<dbReference type="InterPro" id="IPR001496">
    <property type="entry name" value="SOCS_box"/>
</dbReference>
<dbReference type="SUPFAM" id="SSF54518">
    <property type="entry name" value="Tubby C-terminal domain-like"/>
    <property type="match status" value="1"/>
</dbReference>
<keyword evidence="9" id="KW-1185">Reference proteome</keyword>
<dbReference type="InterPro" id="IPR056159">
    <property type="entry name" value="Beta-prop_IFT121_TULP_N"/>
</dbReference>
<sequence length="1213" mass="137518">MHIFLEPGTPVQSDSAIQALSWMGKVPDDIPESFGWRLNRATYYQEGWLATGNGRGIVGVTFTASHCMYGIHGKENTDSVLPQRTNFNLRGHRAQVIFVCWNEPYQKLASVDAAGVIFVWVRYESRWSIELINDRGVSVRHFSWSHNGRLALIAYQDGFVLVGSVAGQRFWSASIGTESTILSGTWSPDDQQVYLGMSNGSITVLDIHGNLMAQIRIPNISTYYVSNNTVNSLAWNCAKFKMDDAEEDKNIKNDGKISVLAALCNRSILYLMSSYDDPVPNTINTGLSSCCMEWSNSGEYLAVGGSSKRDNQRQFYNCLKLYTTSGAIRYTLNLDFRQNHISSLTWGHNDRRIFLATGMYLHVGWVTRKPPSLSHLSRTAIRKCLHELYLVNSLPLPVRLKAQVSCLFSRTIYNIMGFEPSLRAFSCRTPLSSTRLFCTMIRLEDGSGESQPDVDGDFGNAATYILYCEFLGGLVPLLKGKRISKLRPEFVIFDPETANVHKLDLNQEESVVQTNYNQSPRRNVFRSPGSPLLARFSPRLARRNTNQPRRLTTHVDPLSHIEMLVQAGLLNPPSPEELTRERSQDELRRVRVGGFNPDELERRRNLDQSQEVNEWNHQDNLPEVSKLAEITSNIWGTRFKLTGVSDSIPEELGQITYRTSLLHLQPRQMSLLVTVLDGVSSGLEPEILKPPDLKADPEENYEGNDYGIVEEIPIAPMTPRLPRPDISTEQNRRSVLLENDDNSDDDASHHYDDDISNSTVFDWNHPIKSFKEADHSEVIAHSSCPSISPAKTSETPHFVPSILTSPSNVPKIELKISTNRLAGDIALNSHPIEDELMRIQLKDGVPYKVSVSRPRSFSASHIDFVRISVESCTNTRGQKHLSPRKLMKLFLRKRRSKQNSFFRKSRSLDSSPITNVDSNFHCTLPPEICPETSKEEKKDDVLKRIIPGNIHMKESLYSSSSLASNPSLLEPHNTIEKQNSLEDDSLFCLRFVRPKLSSFDPGKLSPFTARRWLQKPSKERADQVSDCTNIRGKSAPTTPIASPRSARRRNVMRMENCSPIRQIFSSPLMPRRWRSTVETSLDDASESSSEEEEKKLAPTLEFTNLETFQRQQLKNKIKRQGGLEARRHKNRPRQVVLQNKAPFWNEHSQVYQLDFGGRVTQESAKNFQIEYQGKQVMQFGRIDTRAYTLDFQYPFSPIQAFGVALANVTQRLK</sequence>
<dbReference type="SUPFAM" id="SSF82171">
    <property type="entry name" value="DPP6 N-terminal domain-like"/>
    <property type="match status" value="1"/>
</dbReference>
<dbReference type="Pfam" id="PF07525">
    <property type="entry name" value="SOCS_box"/>
    <property type="match status" value="1"/>
</dbReference>
<evidence type="ECO:0000256" key="4">
    <source>
        <dbReference type="ARBA" id="ARBA00022574"/>
    </source>
</evidence>
<dbReference type="AlphaFoldDB" id="A0AA88I442"/>
<evidence type="ECO:0000256" key="3">
    <source>
        <dbReference type="ARBA" id="ARBA00022490"/>
    </source>
</evidence>
<dbReference type="GO" id="GO:0035556">
    <property type="term" value="P:intracellular signal transduction"/>
    <property type="evidence" value="ECO:0007669"/>
    <property type="project" value="InterPro"/>
</dbReference>
<dbReference type="Pfam" id="PF24797">
    <property type="entry name" value="Beta-prop_WDR35_TULP_N"/>
    <property type="match status" value="1"/>
</dbReference>
<dbReference type="Gene3D" id="3.20.90.10">
    <property type="entry name" value="Tubby Protein, Chain A"/>
    <property type="match status" value="1"/>
</dbReference>
<evidence type="ECO:0000256" key="1">
    <source>
        <dbReference type="ARBA" id="ARBA00004496"/>
    </source>
</evidence>
<reference evidence="8" key="1">
    <citation type="submission" date="2023-07" db="EMBL/GenBank/DDBJ databases">
        <title>Chromosome-level genome assembly of Artemia franciscana.</title>
        <authorList>
            <person name="Jo E."/>
        </authorList>
    </citation>
    <scope>NUCLEOTIDE SEQUENCE</scope>
    <source>
        <tissue evidence="8">Whole body</tissue>
    </source>
</reference>
<evidence type="ECO:0000313" key="9">
    <source>
        <dbReference type="Proteomes" id="UP001187531"/>
    </source>
</evidence>
<gene>
    <name evidence="8" type="ORF">QYM36_009954</name>
</gene>
<dbReference type="Pfam" id="PF01167">
    <property type="entry name" value="Tub"/>
    <property type="match status" value="1"/>
</dbReference>
<dbReference type="PROSITE" id="PS50225">
    <property type="entry name" value="SOCS"/>
    <property type="match status" value="1"/>
</dbReference>
<dbReference type="Gene3D" id="2.130.10.10">
    <property type="entry name" value="YVTN repeat-like/Quinoprotein amine dehydrogenase"/>
    <property type="match status" value="2"/>
</dbReference>
<dbReference type="GO" id="GO:0005737">
    <property type="term" value="C:cytoplasm"/>
    <property type="evidence" value="ECO:0007669"/>
    <property type="project" value="UniProtKB-SubCell"/>
</dbReference>
<comment type="similarity">
    <text evidence="2">Belongs to the TUB family.</text>
</comment>
<dbReference type="InterPro" id="IPR000007">
    <property type="entry name" value="Tubby_C"/>
</dbReference>
<evidence type="ECO:0000256" key="5">
    <source>
        <dbReference type="ARBA" id="ARBA00022737"/>
    </source>
</evidence>
<feature type="domain" description="SOCS box" evidence="7">
    <location>
        <begin position="360"/>
        <end position="401"/>
    </location>
</feature>
<feature type="compositionally biased region" description="Acidic residues" evidence="6">
    <location>
        <begin position="1080"/>
        <end position="1091"/>
    </location>
</feature>
<dbReference type="SUPFAM" id="SSF158235">
    <property type="entry name" value="SOCS box-like"/>
    <property type="match status" value="1"/>
</dbReference>
<dbReference type="EMBL" id="JAVRJZ010000012">
    <property type="protein sequence ID" value="KAK2715142.1"/>
    <property type="molecule type" value="Genomic_DNA"/>
</dbReference>
<dbReference type="CDD" id="cd03587">
    <property type="entry name" value="SOCS"/>
    <property type="match status" value="1"/>
</dbReference>
<dbReference type="InterPro" id="IPR015943">
    <property type="entry name" value="WD40/YVTN_repeat-like_dom_sf"/>
</dbReference>
<feature type="region of interest" description="Disordered" evidence="6">
    <location>
        <begin position="1075"/>
        <end position="1096"/>
    </location>
</feature>
<feature type="region of interest" description="Disordered" evidence="6">
    <location>
        <begin position="1018"/>
        <end position="1047"/>
    </location>
</feature>
<dbReference type="PANTHER" id="PTHR16517">
    <property type="entry name" value="TUBBY-RELATED"/>
    <property type="match status" value="1"/>
</dbReference>
<dbReference type="InterPro" id="IPR025659">
    <property type="entry name" value="Tubby-like_C"/>
</dbReference>
<evidence type="ECO:0000313" key="8">
    <source>
        <dbReference type="EMBL" id="KAK2715142.1"/>
    </source>
</evidence>
<comment type="subcellular location">
    <subcellularLocation>
        <location evidence="1">Cytoplasm</location>
    </subcellularLocation>
</comment>
<dbReference type="Proteomes" id="UP001187531">
    <property type="component" value="Unassembled WGS sequence"/>
</dbReference>
<evidence type="ECO:0000259" key="7">
    <source>
        <dbReference type="PROSITE" id="PS50225"/>
    </source>
</evidence>
<accession>A0AA88I442</accession>
<organism evidence="8 9">
    <name type="scientific">Artemia franciscana</name>
    <name type="common">Brine shrimp</name>
    <name type="synonym">Artemia sanfranciscana</name>
    <dbReference type="NCBI Taxonomy" id="6661"/>
    <lineage>
        <taxon>Eukaryota</taxon>
        <taxon>Metazoa</taxon>
        <taxon>Ecdysozoa</taxon>
        <taxon>Arthropoda</taxon>
        <taxon>Crustacea</taxon>
        <taxon>Branchiopoda</taxon>
        <taxon>Anostraca</taxon>
        <taxon>Artemiidae</taxon>
        <taxon>Artemia</taxon>
    </lineage>
</organism>
<comment type="caution">
    <text evidence="8">The sequence shown here is derived from an EMBL/GenBank/DDBJ whole genome shotgun (WGS) entry which is preliminary data.</text>
</comment>
<proteinExistence type="inferred from homology"/>
<keyword evidence="4" id="KW-0853">WD repeat</keyword>